<evidence type="ECO:0000256" key="1">
    <source>
        <dbReference type="SAM" id="MobiDB-lite"/>
    </source>
</evidence>
<gene>
    <name evidence="3" type="ORF">FRC96_09195</name>
</gene>
<evidence type="ECO:0000256" key="2">
    <source>
        <dbReference type="SAM" id="SignalP"/>
    </source>
</evidence>
<feature type="region of interest" description="Disordered" evidence="1">
    <location>
        <begin position="133"/>
        <end position="157"/>
    </location>
</feature>
<evidence type="ECO:0008006" key="5">
    <source>
        <dbReference type="Google" id="ProtNLM"/>
    </source>
</evidence>
<proteinExistence type="predicted"/>
<dbReference type="OrthoDB" id="5514862at2"/>
<comment type="caution">
    <text evidence="3">The sequence shown here is derived from an EMBL/GenBank/DDBJ whole genome shotgun (WGS) entry which is preliminary data.</text>
</comment>
<protein>
    <recommendedName>
        <fullName evidence="5">Tetratricopeptide repeat protein</fullName>
    </recommendedName>
</protein>
<name>A0A5C6X6M6_9DELT</name>
<sequence>MNTRQTLLIAAGALLLSACANSNEVAQTPIIVPSAATSAPQYQGDGSIPPQRYVVRMSDGSRDWEVEFPEVATGYEMRIPLGDEGEKSDVYPTHHPLTPADRELIEHLRRTNPNFEREGTFVDGEHATDRIAGEVEAEPRRRPEGRAEDAPAPSRPSYYRGVEEIKRLAASGNHEMAMVHLTDLERYYPDDVQLLMMKGTLWSFLGREALARQAWEQVLQIEPDNREVIDALRQLDQGPDTEDLD</sequence>
<keyword evidence="2" id="KW-0732">Signal</keyword>
<feature type="chain" id="PRO_5022671715" description="Tetratricopeptide repeat protein" evidence="2">
    <location>
        <begin position="23"/>
        <end position="245"/>
    </location>
</feature>
<evidence type="ECO:0000313" key="3">
    <source>
        <dbReference type="EMBL" id="TXD36883.1"/>
    </source>
</evidence>
<evidence type="ECO:0000313" key="4">
    <source>
        <dbReference type="Proteomes" id="UP000321046"/>
    </source>
</evidence>
<dbReference type="SUPFAM" id="SSF48452">
    <property type="entry name" value="TPR-like"/>
    <property type="match status" value="1"/>
</dbReference>
<dbReference type="EMBL" id="VOSL01000043">
    <property type="protein sequence ID" value="TXD36883.1"/>
    <property type="molecule type" value="Genomic_DNA"/>
</dbReference>
<reference evidence="3 4" key="1">
    <citation type="submission" date="2019-08" db="EMBL/GenBank/DDBJ databases">
        <title>Bradymonadales sp. TMQ2.</title>
        <authorList>
            <person name="Liang Q."/>
        </authorList>
    </citation>
    <scope>NUCLEOTIDE SEQUENCE [LARGE SCALE GENOMIC DNA]</scope>
    <source>
        <strain evidence="3 4">TMQ2</strain>
    </source>
</reference>
<feature type="signal peptide" evidence="2">
    <location>
        <begin position="1"/>
        <end position="22"/>
    </location>
</feature>
<dbReference type="AlphaFoldDB" id="A0A5C6X6M6"/>
<dbReference type="RefSeq" id="WP_146974196.1">
    <property type="nucleotide sequence ID" value="NZ_VOSL01000043.1"/>
</dbReference>
<dbReference type="Gene3D" id="1.25.40.10">
    <property type="entry name" value="Tetratricopeptide repeat domain"/>
    <property type="match status" value="1"/>
</dbReference>
<accession>A0A5C6X6M6</accession>
<feature type="compositionally biased region" description="Basic and acidic residues" evidence="1">
    <location>
        <begin position="133"/>
        <end position="149"/>
    </location>
</feature>
<organism evidence="3 4">
    <name type="scientific">Lujinxingia vulgaris</name>
    <dbReference type="NCBI Taxonomy" id="2600176"/>
    <lineage>
        <taxon>Bacteria</taxon>
        <taxon>Deltaproteobacteria</taxon>
        <taxon>Bradymonadales</taxon>
        <taxon>Lujinxingiaceae</taxon>
        <taxon>Lujinxingia</taxon>
    </lineage>
</organism>
<dbReference type="InterPro" id="IPR011990">
    <property type="entry name" value="TPR-like_helical_dom_sf"/>
</dbReference>
<dbReference type="PROSITE" id="PS51257">
    <property type="entry name" value="PROKAR_LIPOPROTEIN"/>
    <property type="match status" value="1"/>
</dbReference>
<dbReference type="Proteomes" id="UP000321046">
    <property type="component" value="Unassembled WGS sequence"/>
</dbReference>